<dbReference type="AlphaFoldDB" id="A0A8H5C077"/>
<reference evidence="2 3" key="1">
    <citation type="journal article" date="2020" name="ISME J.">
        <title>Uncovering the hidden diversity of litter-decomposition mechanisms in mushroom-forming fungi.</title>
        <authorList>
            <person name="Floudas D."/>
            <person name="Bentzer J."/>
            <person name="Ahren D."/>
            <person name="Johansson T."/>
            <person name="Persson P."/>
            <person name="Tunlid A."/>
        </authorList>
    </citation>
    <scope>NUCLEOTIDE SEQUENCE [LARGE SCALE GENOMIC DNA]</scope>
    <source>
        <strain evidence="2 3">CBS 175.51</strain>
    </source>
</reference>
<sequence>MILTCSQSFPQHHLGMTEKPQYEKVSVLPPARKLERYPSFSFALMNGKGVSVKLEDFSDAVSRNIQLDIPAGSTIALAGNYPSSSTASSSSTTLRQNDWLMTTIDTRLTYSVIYDENDDDEDGEDYRSETGTIFEPCDPVEEGLRSSQQSSRSLRGEKRWNRIMRILRSLSRAFRRLRSGPLWKKA</sequence>
<keyword evidence="3" id="KW-1185">Reference proteome</keyword>
<comment type="caution">
    <text evidence="2">The sequence shown here is derived from an EMBL/GenBank/DDBJ whole genome shotgun (WGS) entry which is preliminary data.</text>
</comment>
<evidence type="ECO:0000256" key="1">
    <source>
        <dbReference type="SAM" id="MobiDB-lite"/>
    </source>
</evidence>
<proteinExistence type="predicted"/>
<name>A0A8H5C077_9AGAR</name>
<evidence type="ECO:0000313" key="3">
    <source>
        <dbReference type="Proteomes" id="UP000541558"/>
    </source>
</evidence>
<dbReference type="Proteomes" id="UP000541558">
    <property type="component" value="Unassembled WGS sequence"/>
</dbReference>
<dbReference type="EMBL" id="JAACJK010000113">
    <property type="protein sequence ID" value="KAF5331733.1"/>
    <property type="molecule type" value="Genomic_DNA"/>
</dbReference>
<dbReference type="OrthoDB" id="10382864at2759"/>
<accession>A0A8H5C077</accession>
<organism evidence="2 3">
    <name type="scientific">Ephemerocybe angulata</name>
    <dbReference type="NCBI Taxonomy" id="980116"/>
    <lineage>
        <taxon>Eukaryota</taxon>
        <taxon>Fungi</taxon>
        <taxon>Dikarya</taxon>
        <taxon>Basidiomycota</taxon>
        <taxon>Agaricomycotina</taxon>
        <taxon>Agaricomycetes</taxon>
        <taxon>Agaricomycetidae</taxon>
        <taxon>Agaricales</taxon>
        <taxon>Agaricineae</taxon>
        <taxon>Psathyrellaceae</taxon>
        <taxon>Ephemerocybe</taxon>
    </lineage>
</organism>
<evidence type="ECO:0000313" key="2">
    <source>
        <dbReference type="EMBL" id="KAF5331733.1"/>
    </source>
</evidence>
<protein>
    <submittedName>
        <fullName evidence="2">Uncharacterized protein</fullName>
    </submittedName>
</protein>
<gene>
    <name evidence="2" type="ORF">D9611_007581</name>
</gene>
<feature type="region of interest" description="Disordered" evidence="1">
    <location>
        <begin position="116"/>
        <end position="153"/>
    </location>
</feature>